<reference evidence="2 3" key="1">
    <citation type="submission" date="2019-08" db="EMBL/GenBank/DDBJ databases">
        <title>100 year-old enigma solved: identification of Planctomyces bekefii, the type genus and species of the phylum Planctomycetes.</title>
        <authorList>
            <person name="Svetlana D.N."/>
            <person name="Overmann J."/>
        </authorList>
    </citation>
    <scope>NUCLEOTIDE SEQUENCE [LARGE SCALE GENOMIC DNA]</scope>
    <source>
        <strain evidence="2">Phe10_nw2017</strain>
    </source>
</reference>
<name>A0A5C6M6C0_9PLAN</name>
<accession>A0A5C6M6C0</accession>
<dbReference type="InterPro" id="IPR004218">
    <property type="entry name" value="GSHS_ATP-bd"/>
</dbReference>
<evidence type="ECO:0000259" key="1">
    <source>
        <dbReference type="Pfam" id="PF02955"/>
    </source>
</evidence>
<keyword evidence="3" id="KW-1185">Reference proteome</keyword>
<organism evidence="2 3">
    <name type="scientific">Planctomyces bekefii</name>
    <dbReference type="NCBI Taxonomy" id="1653850"/>
    <lineage>
        <taxon>Bacteria</taxon>
        <taxon>Pseudomonadati</taxon>
        <taxon>Planctomycetota</taxon>
        <taxon>Planctomycetia</taxon>
        <taxon>Planctomycetales</taxon>
        <taxon>Planctomycetaceae</taxon>
        <taxon>Planctomyces</taxon>
    </lineage>
</organism>
<dbReference type="InterPro" id="IPR053191">
    <property type="entry name" value="DcsG_Biosynth_Enzyme"/>
</dbReference>
<dbReference type="SUPFAM" id="SSF56059">
    <property type="entry name" value="Glutathione synthetase ATP-binding domain-like"/>
    <property type="match status" value="1"/>
</dbReference>
<evidence type="ECO:0000313" key="2">
    <source>
        <dbReference type="EMBL" id="TWW09767.1"/>
    </source>
</evidence>
<dbReference type="AlphaFoldDB" id="A0A5C6M6C0"/>
<dbReference type="Proteomes" id="UP000321083">
    <property type="component" value="Unassembled WGS sequence"/>
</dbReference>
<feature type="domain" description="Prokaryotic glutathione synthetase ATP-binding" evidence="1">
    <location>
        <begin position="27"/>
        <end position="120"/>
    </location>
</feature>
<dbReference type="EMBL" id="SRHE01000183">
    <property type="protein sequence ID" value="TWW09767.1"/>
    <property type="molecule type" value="Genomic_DNA"/>
</dbReference>
<dbReference type="GO" id="GO:0004363">
    <property type="term" value="F:glutathione synthase activity"/>
    <property type="evidence" value="ECO:0007669"/>
    <property type="project" value="InterPro"/>
</dbReference>
<gene>
    <name evidence="2" type="ORF">E3A20_11010</name>
</gene>
<dbReference type="PANTHER" id="PTHR39217:SF1">
    <property type="entry name" value="GLUTATHIONE SYNTHETASE"/>
    <property type="match status" value="1"/>
</dbReference>
<evidence type="ECO:0000313" key="3">
    <source>
        <dbReference type="Proteomes" id="UP000321083"/>
    </source>
</evidence>
<sequence length="198" mass="21611">RELEQAGHTIVPTLWLESPSATELARLTDYWNTPEAVVKPLIGANADNAFRLPADAAPHLLQQAAAAFRNTTALAQPFIQSVLHTGEYSLIFFNGKYSHAVLKTPKKGDFRVQEEHGGSICSVQPAPDIIACAERSLQSCPQPLLYARADIVLLPSGQPAIMEIELIEPSLYLSFDPQSPARFADCILRALDTPDHPS</sequence>
<dbReference type="Pfam" id="PF02955">
    <property type="entry name" value="GSH-S_ATP"/>
    <property type="match status" value="1"/>
</dbReference>
<comment type="caution">
    <text evidence="2">The sequence shown here is derived from an EMBL/GenBank/DDBJ whole genome shotgun (WGS) entry which is preliminary data.</text>
</comment>
<protein>
    <recommendedName>
        <fullName evidence="1">Prokaryotic glutathione synthetase ATP-binding domain-containing protein</fullName>
    </recommendedName>
</protein>
<dbReference type="GO" id="GO:0005524">
    <property type="term" value="F:ATP binding"/>
    <property type="evidence" value="ECO:0007669"/>
    <property type="project" value="InterPro"/>
</dbReference>
<dbReference type="Gene3D" id="3.30.470.20">
    <property type="entry name" value="ATP-grasp fold, B domain"/>
    <property type="match status" value="1"/>
</dbReference>
<reference evidence="2 3" key="2">
    <citation type="submission" date="2019-08" db="EMBL/GenBank/DDBJ databases">
        <authorList>
            <person name="Henke P."/>
        </authorList>
    </citation>
    <scope>NUCLEOTIDE SEQUENCE [LARGE SCALE GENOMIC DNA]</scope>
    <source>
        <strain evidence="2">Phe10_nw2017</strain>
    </source>
</reference>
<dbReference type="PANTHER" id="PTHR39217">
    <property type="match status" value="1"/>
</dbReference>
<feature type="non-terminal residue" evidence="2">
    <location>
        <position position="1"/>
    </location>
</feature>
<proteinExistence type="predicted"/>